<keyword evidence="4" id="KW-0145">Chemotaxis</keyword>
<reference evidence="6 7" key="1">
    <citation type="submission" date="2021-06" db="EMBL/GenBank/DDBJ databases">
        <title>Actinoplanes lichenicola sp. nov., and Actinoplanes ovalisporus sp. nov., isolated from lichen in Thailand.</title>
        <authorList>
            <person name="Saeng-In P."/>
            <person name="Kanchanasin P."/>
            <person name="Yuki M."/>
            <person name="Kudo T."/>
            <person name="Ohkuma M."/>
            <person name="Phongsopitanun W."/>
            <person name="Tanasupawat S."/>
        </authorList>
    </citation>
    <scope>NUCLEOTIDE SEQUENCE [LARGE SCALE GENOMIC DNA]</scope>
    <source>
        <strain evidence="6 7">NBRC 110975</strain>
    </source>
</reference>
<dbReference type="PIRSF" id="PIRSF036461">
    <property type="entry name" value="Chmtx_methlestr"/>
    <property type="match status" value="1"/>
</dbReference>
<evidence type="ECO:0000313" key="6">
    <source>
        <dbReference type="EMBL" id="MBU2668915.1"/>
    </source>
</evidence>
<gene>
    <name evidence="6" type="ORF">KOI35_35935</name>
</gene>
<name>A0ABS5YZP0_9ACTN</name>
<dbReference type="RefSeq" id="WP_215793165.1">
    <property type="nucleotide sequence ID" value="NZ_JAHKKG010000013.1"/>
</dbReference>
<dbReference type="PANTHER" id="PTHR42872">
    <property type="entry name" value="PROTEIN-GLUTAMATE METHYLESTERASE/PROTEIN-GLUTAMINE GLUTAMINASE"/>
    <property type="match status" value="1"/>
</dbReference>
<dbReference type="Pfam" id="PF01339">
    <property type="entry name" value="CheB_methylest"/>
    <property type="match status" value="1"/>
</dbReference>
<dbReference type="Proteomes" id="UP001519654">
    <property type="component" value="Unassembled WGS sequence"/>
</dbReference>
<comment type="catalytic activity">
    <reaction evidence="3">
        <text>[protein]-L-glutamate 5-O-methyl ester + H2O = L-glutamyl-[protein] + methanol + H(+)</text>
        <dbReference type="Rhea" id="RHEA:23236"/>
        <dbReference type="Rhea" id="RHEA-COMP:10208"/>
        <dbReference type="Rhea" id="RHEA-COMP:10311"/>
        <dbReference type="ChEBI" id="CHEBI:15377"/>
        <dbReference type="ChEBI" id="CHEBI:15378"/>
        <dbReference type="ChEBI" id="CHEBI:17790"/>
        <dbReference type="ChEBI" id="CHEBI:29973"/>
        <dbReference type="ChEBI" id="CHEBI:82795"/>
        <dbReference type="EC" id="3.1.1.61"/>
    </reaction>
</comment>
<feature type="active site" evidence="4">
    <location>
        <position position="130"/>
    </location>
</feature>
<dbReference type="InterPro" id="IPR000673">
    <property type="entry name" value="Sig_transdc_resp-reg_Me-estase"/>
</dbReference>
<evidence type="ECO:0000256" key="3">
    <source>
        <dbReference type="ARBA" id="ARBA00048267"/>
    </source>
</evidence>
<evidence type="ECO:0000256" key="2">
    <source>
        <dbReference type="ARBA" id="ARBA00039140"/>
    </source>
</evidence>
<dbReference type="InterPro" id="IPR011247">
    <property type="entry name" value="Chemotax_prot-Glu_Me-esterase"/>
</dbReference>
<keyword evidence="7" id="KW-1185">Reference proteome</keyword>
<evidence type="ECO:0000259" key="5">
    <source>
        <dbReference type="PROSITE" id="PS50122"/>
    </source>
</evidence>
<dbReference type="InterPro" id="IPR035909">
    <property type="entry name" value="CheB_C"/>
</dbReference>
<organism evidence="6 7">
    <name type="scientific">Paractinoplanes bogorensis</name>
    <dbReference type="NCBI Taxonomy" id="1610840"/>
    <lineage>
        <taxon>Bacteria</taxon>
        <taxon>Bacillati</taxon>
        <taxon>Actinomycetota</taxon>
        <taxon>Actinomycetes</taxon>
        <taxon>Micromonosporales</taxon>
        <taxon>Micromonosporaceae</taxon>
        <taxon>Paractinoplanes</taxon>
    </lineage>
</organism>
<feature type="active site" evidence="4">
    <location>
        <position position="11"/>
    </location>
</feature>
<dbReference type="PANTHER" id="PTHR42872:SF6">
    <property type="entry name" value="PROTEIN-GLUTAMATE METHYLESTERASE_PROTEIN-GLUTAMINE GLUTAMINASE"/>
    <property type="match status" value="1"/>
</dbReference>
<evidence type="ECO:0000256" key="4">
    <source>
        <dbReference type="PROSITE-ProRule" id="PRU00050"/>
    </source>
</evidence>
<dbReference type="EMBL" id="JAHKKG010000013">
    <property type="protein sequence ID" value="MBU2668915.1"/>
    <property type="molecule type" value="Genomic_DNA"/>
</dbReference>
<evidence type="ECO:0000313" key="7">
    <source>
        <dbReference type="Proteomes" id="UP001519654"/>
    </source>
</evidence>
<feature type="domain" description="CheB-type methylesterase" evidence="5">
    <location>
        <begin position="1"/>
        <end position="188"/>
    </location>
</feature>
<dbReference type="EC" id="3.1.1.61" evidence="2"/>
<protein>
    <recommendedName>
        <fullName evidence="2">protein-glutamate methylesterase</fullName>
        <ecNumber evidence="2">3.1.1.61</ecNumber>
    </recommendedName>
</protein>
<dbReference type="SUPFAM" id="SSF52738">
    <property type="entry name" value="Methylesterase CheB, C-terminal domain"/>
    <property type="match status" value="1"/>
</dbReference>
<comment type="caution">
    <text evidence="6">The sequence shown here is derived from an EMBL/GenBank/DDBJ whole genome shotgun (WGS) entry which is preliminary data.</text>
</comment>
<keyword evidence="1 4" id="KW-0378">Hydrolase</keyword>
<evidence type="ECO:0000256" key="1">
    <source>
        <dbReference type="ARBA" id="ARBA00022801"/>
    </source>
</evidence>
<dbReference type="PROSITE" id="PS50122">
    <property type="entry name" value="CHEB"/>
    <property type="match status" value="1"/>
</dbReference>
<feature type="active site" evidence="4">
    <location>
        <position position="38"/>
    </location>
</feature>
<accession>A0ABS5YZP0</accession>
<sequence length="328" mass="34395">MTRELVVLGGSAGSVEAMRSVVAGLPADLAAAVLVVLHVPERGASSLASILDRSGPLPAAPAEHGAELHPSRIHVAVPGRHLLVRDGQMLLSGAPRQNRARPSIDALFRSAARWRGPHTVAVLLSGNLDDGAVGLAAVDAAGGACLVQDPGEAPHPGMPSAALAVVPHAERLPAADLAHRIEKLVSERPEPAGSTPDRDLIAETEMAENNTLIPAGRQPGHPAALSCPDCTGGMNAVVTGRAVHYTCHIGHIWSPLTLLAAQQDKIEEGLWTALSILEEQARVYDDLSARHQRGPGGVDRKHQRAAAEEMRAAAEVIRKHFPDIVLDN</sequence>
<dbReference type="CDD" id="cd16433">
    <property type="entry name" value="CheB"/>
    <property type="match status" value="1"/>
</dbReference>
<proteinExistence type="predicted"/>
<dbReference type="Gene3D" id="3.40.50.180">
    <property type="entry name" value="Methylesterase CheB, C-terminal domain"/>
    <property type="match status" value="1"/>
</dbReference>